<feature type="signal peptide" evidence="1">
    <location>
        <begin position="1"/>
        <end position="26"/>
    </location>
</feature>
<organism evidence="2 3">
    <name type="scientific">Halpernia humi</name>
    <dbReference type="NCBI Taxonomy" id="493375"/>
    <lineage>
        <taxon>Bacteria</taxon>
        <taxon>Pseudomonadati</taxon>
        <taxon>Bacteroidota</taxon>
        <taxon>Flavobacteriia</taxon>
        <taxon>Flavobacteriales</taxon>
        <taxon>Weeksellaceae</taxon>
        <taxon>Chryseobacterium group</taxon>
        <taxon>Halpernia</taxon>
    </lineage>
</organism>
<proteinExistence type="predicted"/>
<evidence type="ECO:0000256" key="1">
    <source>
        <dbReference type="SAM" id="SignalP"/>
    </source>
</evidence>
<accession>A0A1H5ZQC8</accession>
<keyword evidence="1" id="KW-0732">Signal</keyword>
<dbReference type="Proteomes" id="UP000236738">
    <property type="component" value="Unassembled WGS sequence"/>
</dbReference>
<reference evidence="3" key="1">
    <citation type="submission" date="2016-10" db="EMBL/GenBank/DDBJ databases">
        <authorList>
            <person name="Varghese N."/>
            <person name="Submissions S."/>
        </authorList>
    </citation>
    <scope>NUCLEOTIDE SEQUENCE [LARGE SCALE GENOMIC DNA]</scope>
    <source>
        <strain evidence="3">DSM 21580</strain>
    </source>
</reference>
<evidence type="ECO:0000313" key="3">
    <source>
        <dbReference type="Proteomes" id="UP000236738"/>
    </source>
</evidence>
<keyword evidence="3" id="KW-1185">Reference proteome</keyword>
<sequence>MKTKITKLASVLFLIIFCLNFNTTKAQLPCTDKGYFYITGTDSFHKTVVVSNIIKGDIFWCNSDGKKMLPDNPKMQLFIDAIKAKNPELQTINVIIPDNSGYNTFNGTKLSNDYESIKKVYDLMIKNIKPYTLIKVVLKDEDFE</sequence>
<dbReference type="RefSeq" id="WP_103914002.1">
    <property type="nucleotide sequence ID" value="NZ_FNUS01000005.1"/>
</dbReference>
<name>A0A1H5ZQC8_9FLAO</name>
<evidence type="ECO:0000313" key="2">
    <source>
        <dbReference type="EMBL" id="SEG37945.1"/>
    </source>
</evidence>
<gene>
    <name evidence="2" type="ORF">SAMN05421847_2119</name>
</gene>
<dbReference type="OrthoDB" id="9878400at2"/>
<dbReference type="AlphaFoldDB" id="A0A1H5ZQC8"/>
<feature type="chain" id="PRO_5009291861" evidence="1">
    <location>
        <begin position="27"/>
        <end position="144"/>
    </location>
</feature>
<dbReference type="EMBL" id="FNUS01000005">
    <property type="protein sequence ID" value="SEG37945.1"/>
    <property type="molecule type" value="Genomic_DNA"/>
</dbReference>
<protein>
    <submittedName>
        <fullName evidence="2">Uncharacterized protein</fullName>
    </submittedName>
</protein>